<dbReference type="eggNOG" id="KOG4649">
    <property type="taxonomic scope" value="Eukaryota"/>
</dbReference>
<proteinExistence type="predicted"/>
<gene>
    <name evidence="4" type="ORF">SELMODRAFT_103915</name>
</gene>
<evidence type="ECO:0000313" key="5">
    <source>
        <dbReference type="Proteomes" id="UP000001514"/>
    </source>
</evidence>
<dbReference type="EMBL" id="GL377593">
    <property type="protein sequence ID" value="EFJ23415.1"/>
    <property type="molecule type" value="Genomic_DNA"/>
</dbReference>
<dbReference type="PANTHER" id="PTHR44394:SF1">
    <property type="entry name" value="BETA-ALANINE-ACTIVATING ENZYME"/>
    <property type="match status" value="1"/>
</dbReference>
<dbReference type="HOGENOM" id="CLU_008297_0_0_1"/>
<sequence>MEEGSSLAHSFRAVAARFPGQVCVIHAGGDGGIDRRYTFWEIWSSVKCYSRQIASALDAAGSKDPDSGVSTVGVMIPRSAEYLVAILAVNKAAAVFVPLDSSWPLSRITEVMVDSKASLIVGCDQSPWLPDDYQNHFSEVSQSLPCRELRIGDLGKLEVEERTKSTTWPCSRPPFSYIMYTSGSTGKPKGVCGTDTGLLNRLQWMEDSYPHSSSDVGLFKTAIGFIDHLTESLGPLFAGASLVIPCERDIKRNPLGLLNYLQAFSVTRLVAVPSLLRALLPAFQASSSGSMRLCLLVSSGEALSYRLVLELRKSLPWIRVLNLYGSTEVSGDCSCFDCNELSDMFSETNVPIGTPITGCFIHIQPVDGADVNFGELCISGAGVSHGYWNDESGTSLRFFESEKKKAFRTGDLARRLENGDIILVGRTDRLFQVHGQRVEPEEVERCLEENQQVKKSAVYPLRLASDDIQLAACVILKANDDNHKEDNLREWLTKRLPSYMVPERYIFVDAFPLTSSGKVDYSAIQKLSNTVASHGKLQSFASESVQRVIQSFSEVLLSDSISPSDDFFLSGGTSVSAAHAAHLLGIDMRLLFKFRTALELYDAMQSAQRVDDDKVEVRRGGSREEVTCSCYGPKRLKTVHTYVSPRPSWPRHISVPTPSVFVRHNQYNQVVTTKCNLGTSGSREIQVTWGKCLHACVDASPLLLTTTSGYRLYIGSHAWKFFCIDAISGEQIWETSLGGRVESTAAVTGDFSQVVVGCYDGFVYFLDPDDGRVMWRFQTDGEVKCQPVVDTWEGYIWCGSHDHIVYVLDPISRTCIWRYLCHGSIFGSPATDALRKNVYIATTGGRLYLICTQPNYGLSWERDVGAPIFASPNVDSSTGNVLVAAVDGSVTAFSSTGDIAWKVNTLGPVFSGVYTSSAIFHQVLVCSRDGHVYSYCQISGKLLWKICLEEPIVAGPWIDEAIQLKCCLITRSWFSSSRLLCVCTTSGNLYVLKAPAMVSCDHSLGEPKSQVPGCVAVIGKFKLPGDVFSTPMVLGGQIFVGCRDNNFYSLSMQGGK</sequence>
<reference evidence="4 5" key="1">
    <citation type="journal article" date="2011" name="Science">
        <title>The Selaginella genome identifies genetic changes associated with the evolution of vascular plants.</title>
        <authorList>
            <person name="Banks J.A."/>
            <person name="Nishiyama T."/>
            <person name="Hasebe M."/>
            <person name="Bowman J.L."/>
            <person name="Gribskov M."/>
            <person name="dePamphilis C."/>
            <person name="Albert V.A."/>
            <person name="Aono N."/>
            <person name="Aoyama T."/>
            <person name="Ambrose B.A."/>
            <person name="Ashton N.W."/>
            <person name="Axtell M.J."/>
            <person name="Barker E."/>
            <person name="Barker M.S."/>
            <person name="Bennetzen J.L."/>
            <person name="Bonawitz N.D."/>
            <person name="Chapple C."/>
            <person name="Cheng C."/>
            <person name="Correa L.G."/>
            <person name="Dacre M."/>
            <person name="DeBarry J."/>
            <person name="Dreyer I."/>
            <person name="Elias M."/>
            <person name="Engstrom E.M."/>
            <person name="Estelle M."/>
            <person name="Feng L."/>
            <person name="Finet C."/>
            <person name="Floyd S.K."/>
            <person name="Frommer W.B."/>
            <person name="Fujita T."/>
            <person name="Gramzow L."/>
            <person name="Gutensohn M."/>
            <person name="Harholt J."/>
            <person name="Hattori M."/>
            <person name="Heyl A."/>
            <person name="Hirai T."/>
            <person name="Hiwatashi Y."/>
            <person name="Ishikawa M."/>
            <person name="Iwata M."/>
            <person name="Karol K.G."/>
            <person name="Koehler B."/>
            <person name="Kolukisaoglu U."/>
            <person name="Kubo M."/>
            <person name="Kurata T."/>
            <person name="Lalonde S."/>
            <person name="Li K."/>
            <person name="Li Y."/>
            <person name="Litt A."/>
            <person name="Lyons E."/>
            <person name="Manning G."/>
            <person name="Maruyama T."/>
            <person name="Michael T.P."/>
            <person name="Mikami K."/>
            <person name="Miyazaki S."/>
            <person name="Morinaga S."/>
            <person name="Murata T."/>
            <person name="Mueller-Roeber B."/>
            <person name="Nelson D.R."/>
            <person name="Obara M."/>
            <person name="Oguri Y."/>
            <person name="Olmstead R.G."/>
            <person name="Onodera N."/>
            <person name="Petersen B.L."/>
            <person name="Pils B."/>
            <person name="Prigge M."/>
            <person name="Rensing S.A."/>
            <person name="Riano-Pachon D.M."/>
            <person name="Roberts A.W."/>
            <person name="Sato Y."/>
            <person name="Scheller H.V."/>
            <person name="Schulz B."/>
            <person name="Schulz C."/>
            <person name="Shakirov E.V."/>
            <person name="Shibagaki N."/>
            <person name="Shinohara N."/>
            <person name="Shippen D.E."/>
            <person name="Soerensen I."/>
            <person name="Sotooka R."/>
            <person name="Sugimoto N."/>
            <person name="Sugita M."/>
            <person name="Sumikawa N."/>
            <person name="Tanurdzic M."/>
            <person name="Theissen G."/>
            <person name="Ulvskov P."/>
            <person name="Wakazuki S."/>
            <person name="Weng J.K."/>
            <person name="Willats W.W."/>
            <person name="Wipf D."/>
            <person name="Wolf P.G."/>
            <person name="Yang L."/>
            <person name="Zimmer A.D."/>
            <person name="Zhu Q."/>
            <person name="Mitros T."/>
            <person name="Hellsten U."/>
            <person name="Loque D."/>
            <person name="Otillar R."/>
            <person name="Salamov A."/>
            <person name="Schmutz J."/>
            <person name="Shapiro H."/>
            <person name="Lindquist E."/>
            <person name="Lucas S."/>
            <person name="Rokhsar D."/>
            <person name="Grigoriev I.V."/>
        </authorList>
    </citation>
    <scope>NUCLEOTIDE SEQUENCE [LARGE SCALE GENOMIC DNA]</scope>
</reference>
<dbReference type="Gramene" id="EFJ23415">
    <property type="protein sequence ID" value="EFJ23415"/>
    <property type="gene ID" value="SELMODRAFT_103915"/>
</dbReference>
<dbReference type="PANTHER" id="PTHR44394">
    <property type="entry name" value="BETA-ALANINE-ACTIVATING ENZYME"/>
    <property type="match status" value="1"/>
</dbReference>
<dbReference type="GO" id="GO:0043041">
    <property type="term" value="P:amino acid activation for nonribosomal peptide biosynthetic process"/>
    <property type="evidence" value="ECO:0000318"/>
    <property type="project" value="GO_Central"/>
</dbReference>
<evidence type="ECO:0000259" key="1">
    <source>
        <dbReference type="Pfam" id="PF00501"/>
    </source>
</evidence>
<evidence type="ECO:0000259" key="2">
    <source>
        <dbReference type="Pfam" id="PF13193"/>
    </source>
</evidence>
<accession>D8RXC6</accession>
<dbReference type="InterPro" id="IPR011047">
    <property type="entry name" value="Quinoprotein_ADH-like_sf"/>
</dbReference>
<dbReference type="Gene3D" id="3.40.50.12780">
    <property type="entry name" value="N-terminal domain of ligase-like"/>
    <property type="match status" value="1"/>
</dbReference>
<dbReference type="InterPro" id="IPR052091">
    <property type="entry name" value="Beta-ala_Activ/Resist"/>
</dbReference>
<dbReference type="InterPro" id="IPR045851">
    <property type="entry name" value="AMP-bd_C_sf"/>
</dbReference>
<dbReference type="InParanoid" id="D8RXC6"/>
<dbReference type="InterPro" id="IPR000873">
    <property type="entry name" value="AMP-dep_synth/lig_dom"/>
</dbReference>
<dbReference type="SUPFAM" id="SSF50998">
    <property type="entry name" value="Quinoprotein alcohol dehydrogenase-like"/>
    <property type="match status" value="1"/>
</dbReference>
<dbReference type="AlphaFoldDB" id="D8RXC6"/>
<dbReference type="STRING" id="88036.D8RXC6"/>
<dbReference type="Pfam" id="PF00501">
    <property type="entry name" value="AMP-binding"/>
    <property type="match status" value="1"/>
</dbReference>
<feature type="domain" description="Pyrrolo-quinoline quinone repeat" evidence="3">
    <location>
        <begin position="693"/>
        <end position="1052"/>
    </location>
</feature>
<dbReference type="Gene3D" id="3.30.300.30">
    <property type="match status" value="1"/>
</dbReference>
<evidence type="ECO:0000259" key="3">
    <source>
        <dbReference type="Pfam" id="PF13570"/>
    </source>
</evidence>
<dbReference type="InterPro" id="IPR042099">
    <property type="entry name" value="ANL_N_sf"/>
</dbReference>
<dbReference type="InterPro" id="IPR015943">
    <property type="entry name" value="WD40/YVTN_repeat-like_dom_sf"/>
</dbReference>
<dbReference type="Pfam" id="PF13570">
    <property type="entry name" value="Beta-prop_ACSF4"/>
    <property type="match status" value="1"/>
</dbReference>
<dbReference type="InterPro" id="IPR020845">
    <property type="entry name" value="AMP-binding_CS"/>
</dbReference>
<dbReference type="CDD" id="cd05930">
    <property type="entry name" value="A_NRPS"/>
    <property type="match status" value="1"/>
</dbReference>
<dbReference type="InterPro" id="IPR002372">
    <property type="entry name" value="PQQ_rpt_dom"/>
</dbReference>
<dbReference type="FunCoup" id="D8RXC6">
    <property type="interactions" value="3377"/>
</dbReference>
<dbReference type="SMART" id="SM00564">
    <property type="entry name" value="PQQ"/>
    <property type="match status" value="4"/>
</dbReference>
<protein>
    <recommendedName>
        <fullName evidence="6">Carrier domain-containing protein</fullName>
    </recommendedName>
</protein>
<evidence type="ECO:0008006" key="6">
    <source>
        <dbReference type="Google" id="ProtNLM"/>
    </source>
</evidence>
<dbReference type="OMA" id="NGNVICC"/>
<dbReference type="Pfam" id="PF13193">
    <property type="entry name" value="AMP-binding_C"/>
    <property type="match status" value="1"/>
</dbReference>
<keyword evidence="5" id="KW-1185">Reference proteome</keyword>
<dbReference type="eggNOG" id="KOG1178">
    <property type="taxonomic scope" value="Eukaryota"/>
</dbReference>
<feature type="domain" description="AMP-dependent synthetase/ligase" evidence="1">
    <location>
        <begin position="11"/>
        <end position="388"/>
    </location>
</feature>
<evidence type="ECO:0000313" key="4">
    <source>
        <dbReference type="EMBL" id="EFJ23415.1"/>
    </source>
</evidence>
<dbReference type="InterPro" id="IPR025110">
    <property type="entry name" value="AMP-bd_C"/>
</dbReference>
<organism evidence="5">
    <name type="scientific">Selaginella moellendorffii</name>
    <name type="common">Spikemoss</name>
    <dbReference type="NCBI Taxonomy" id="88036"/>
    <lineage>
        <taxon>Eukaryota</taxon>
        <taxon>Viridiplantae</taxon>
        <taxon>Streptophyta</taxon>
        <taxon>Embryophyta</taxon>
        <taxon>Tracheophyta</taxon>
        <taxon>Lycopodiopsida</taxon>
        <taxon>Selaginellales</taxon>
        <taxon>Selaginellaceae</taxon>
        <taxon>Selaginella</taxon>
    </lineage>
</organism>
<dbReference type="Proteomes" id="UP000001514">
    <property type="component" value="Unassembled WGS sequence"/>
</dbReference>
<dbReference type="Gene3D" id="2.130.10.10">
    <property type="entry name" value="YVTN repeat-like/Quinoprotein amine dehydrogenase"/>
    <property type="match status" value="2"/>
</dbReference>
<dbReference type="SUPFAM" id="SSF56801">
    <property type="entry name" value="Acetyl-CoA synthetase-like"/>
    <property type="match status" value="1"/>
</dbReference>
<dbReference type="InterPro" id="IPR018391">
    <property type="entry name" value="PQQ_b-propeller_rpt"/>
</dbReference>
<feature type="domain" description="AMP-binding enzyme C-terminal" evidence="2">
    <location>
        <begin position="442"/>
        <end position="518"/>
    </location>
</feature>
<name>D8RXC6_SELML</name>
<dbReference type="PROSITE" id="PS00455">
    <property type="entry name" value="AMP_BINDING"/>
    <property type="match status" value="1"/>
</dbReference>
<dbReference type="KEGG" id="smo:SELMODRAFT_103915"/>